<feature type="compositionally biased region" description="Basic and acidic residues" evidence="1">
    <location>
        <begin position="52"/>
        <end position="118"/>
    </location>
</feature>
<dbReference type="AlphaFoldDB" id="A0A8H4VJA7"/>
<gene>
    <name evidence="2" type="ORF">D9613_010740</name>
</gene>
<protein>
    <submittedName>
        <fullName evidence="2">Uncharacterized protein</fullName>
    </submittedName>
</protein>
<feature type="region of interest" description="Disordered" evidence="1">
    <location>
        <begin position="1"/>
        <end position="118"/>
    </location>
</feature>
<feature type="compositionally biased region" description="Basic residues" evidence="1">
    <location>
        <begin position="1"/>
        <end position="11"/>
    </location>
</feature>
<evidence type="ECO:0000313" key="3">
    <source>
        <dbReference type="Proteomes" id="UP000521872"/>
    </source>
</evidence>
<dbReference type="EMBL" id="JAACJL010000046">
    <property type="protein sequence ID" value="KAF4613001.1"/>
    <property type="molecule type" value="Genomic_DNA"/>
</dbReference>
<proteinExistence type="predicted"/>
<dbReference type="Proteomes" id="UP000521872">
    <property type="component" value="Unassembled WGS sequence"/>
</dbReference>
<evidence type="ECO:0000256" key="1">
    <source>
        <dbReference type="SAM" id="MobiDB-lite"/>
    </source>
</evidence>
<accession>A0A8H4VJA7</accession>
<feature type="compositionally biased region" description="Basic and acidic residues" evidence="1">
    <location>
        <begin position="17"/>
        <end position="26"/>
    </location>
</feature>
<comment type="caution">
    <text evidence="2">The sequence shown here is derived from an EMBL/GenBank/DDBJ whole genome shotgun (WGS) entry which is preliminary data.</text>
</comment>
<feature type="compositionally biased region" description="Gly residues" evidence="1">
    <location>
        <begin position="42"/>
        <end position="51"/>
    </location>
</feature>
<reference evidence="2 3" key="1">
    <citation type="submission" date="2019-12" db="EMBL/GenBank/DDBJ databases">
        <authorList>
            <person name="Floudas D."/>
            <person name="Bentzer J."/>
            <person name="Ahren D."/>
            <person name="Johansson T."/>
            <person name="Persson P."/>
            <person name="Tunlid A."/>
        </authorList>
    </citation>
    <scope>NUCLEOTIDE SEQUENCE [LARGE SCALE GENOMIC DNA]</scope>
    <source>
        <strain evidence="2 3">CBS 102.39</strain>
    </source>
</reference>
<evidence type="ECO:0000313" key="2">
    <source>
        <dbReference type="EMBL" id="KAF4613001.1"/>
    </source>
</evidence>
<keyword evidence="3" id="KW-1185">Reference proteome</keyword>
<name>A0A8H4VJA7_9AGAR</name>
<sequence length="118" mass="13276">MTATRRGRQQRMYHGTALEKDEKEANNTKWGRCASGGEDPVGAGGKGGGGGGEKEGEGGDKEKADEEFKSHPSRRGEWQSKIEQNEVREKSKEKRRAKEERKEEKKEEKVTKEKEKKG</sequence>
<organism evidence="2 3">
    <name type="scientific">Agrocybe pediades</name>
    <dbReference type="NCBI Taxonomy" id="84607"/>
    <lineage>
        <taxon>Eukaryota</taxon>
        <taxon>Fungi</taxon>
        <taxon>Dikarya</taxon>
        <taxon>Basidiomycota</taxon>
        <taxon>Agaricomycotina</taxon>
        <taxon>Agaricomycetes</taxon>
        <taxon>Agaricomycetidae</taxon>
        <taxon>Agaricales</taxon>
        <taxon>Agaricineae</taxon>
        <taxon>Strophariaceae</taxon>
        <taxon>Agrocybe</taxon>
    </lineage>
</organism>